<proteinExistence type="predicted"/>
<dbReference type="SUPFAM" id="SSF49899">
    <property type="entry name" value="Concanavalin A-like lectins/glucanases"/>
    <property type="match status" value="1"/>
</dbReference>
<evidence type="ECO:0000256" key="1">
    <source>
        <dbReference type="PIRSR" id="PIRSR600250-50"/>
    </source>
</evidence>
<comment type="caution">
    <text evidence="2">The sequence shown here is derived from an EMBL/GenBank/DDBJ whole genome shotgun (WGS) entry which is preliminary data.</text>
</comment>
<dbReference type="InterPro" id="IPR038656">
    <property type="entry name" value="Peptidase_G1_sf"/>
</dbReference>
<organism evidence="2 3">
    <name type="scientific">Clostridium botulinum</name>
    <dbReference type="NCBI Taxonomy" id="1491"/>
    <lineage>
        <taxon>Bacteria</taxon>
        <taxon>Bacillati</taxon>
        <taxon>Bacillota</taxon>
        <taxon>Clostridia</taxon>
        <taxon>Eubacteriales</taxon>
        <taxon>Clostridiaceae</taxon>
        <taxon>Clostridium</taxon>
    </lineage>
</organism>
<name>A0A6M0SR14_CLOBO</name>
<evidence type="ECO:0000313" key="2">
    <source>
        <dbReference type="EMBL" id="NFA43743.1"/>
    </source>
</evidence>
<gene>
    <name evidence="2" type="ORF">EXM65_14525</name>
</gene>
<dbReference type="InterPro" id="IPR000250">
    <property type="entry name" value="Peptidase_G1"/>
</dbReference>
<dbReference type="PANTHER" id="PTHR37536:SF1">
    <property type="entry name" value="ASPERGILLOPEPSIN, PUTAITVE (AFU_ORTHOLOGUE AFUA_7G01200)"/>
    <property type="match status" value="1"/>
</dbReference>
<dbReference type="AlphaFoldDB" id="A0A6M0SR14"/>
<dbReference type="EMBL" id="SGKU01000048">
    <property type="protein sequence ID" value="NFA43743.1"/>
    <property type="molecule type" value="Genomic_DNA"/>
</dbReference>
<evidence type="ECO:0000313" key="3">
    <source>
        <dbReference type="Proteomes" id="UP000472355"/>
    </source>
</evidence>
<dbReference type="PANTHER" id="PTHR37536">
    <property type="entry name" value="PUTATIVE (AFU_ORTHOLOGUE AFUA_3G02970)-RELATED"/>
    <property type="match status" value="1"/>
</dbReference>
<dbReference type="Pfam" id="PF01828">
    <property type="entry name" value="Peptidase_A4"/>
    <property type="match status" value="1"/>
</dbReference>
<dbReference type="CDD" id="cd13426">
    <property type="entry name" value="Peptidase_G1"/>
    <property type="match status" value="1"/>
</dbReference>
<dbReference type="InterPro" id="IPR013320">
    <property type="entry name" value="ConA-like_dom_sf"/>
</dbReference>
<accession>A0A6M0SR14</accession>
<protein>
    <submittedName>
        <fullName evidence="2">Uncharacterized protein</fullName>
    </submittedName>
</protein>
<dbReference type="GO" id="GO:0006508">
    <property type="term" value="P:proteolysis"/>
    <property type="evidence" value="ECO:0007669"/>
    <property type="project" value="InterPro"/>
</dbReference>
<reference evidence="2 3" key="1">
    <citation type="submission" date="2019-02" db="EMBL/GenBank/DDBJ databases">
        <title>Genome sequencing of Clostridium botulinum clinical isolates.</title>
        <authorList>
            <person name="Brunt J."/>
            <person name="Van Vliet A.H.M."/>
            <person name="Stringer S.C."/>
            <person name="Grant K.A."/>
            <person name="Carter A.C."/>
            <person name="Peck M.W."/>
        </authorList>
    </citation>
    <scope>NUCLEOTIDE SEQUENCE [LARGE SCALE GENOMIC DNA]</scope>
    <source>
        <strain evidence="2 3">H113700579</strain>
    </source>
</reference>
<feature type="non-terminal residue" evidence="2">
    <location>
        <position position="1"/>
    </location>
</feature>
<sequence length="337" mass="37454">ERPKDKSQLEFWEKCVSCKWIKPELVETNIKHSICQNNISTTSSAVQLNENTIYKNDISTTSSAVEANENIVDESLKTSSNWAGFAVEGPVKSVMGAWSVPKVKADSAHRPAKASQWVGLGGRNGQKTLVQAGTECSVDKDGSTKYDTWYELYGTNHKDGYSVDISNMSYEPGDRMLCDIGISRSSKTMKCKFFLCNTDKDEKTSFEVSVTDFPDVPNSAEWIVETPTVYKDGDKKGVQYNYPVTTDVETGKKTIRFGLCSYGLNNDDYTYVADKSYSGHSPYVKASHLNLVPIQLIGKNTGNVIAAPKKPGSLIIDYMFPIVLSHGQFNVDWMNYN</sequence>
<dbReference type="Gene3D" id="2.60.120.700">
    <property type="entry name" value="Peptidase G1"/>
    <property type="match status" value="1"/>
</dbReference>
<dbReference type="GO" id="GO:0070007">
    <property type="term" value="F:glutamic-type endopeptidase activity"/>
    <property type="evidence" value="ECO:0007669"/>
    <property type="project" value="InterPro"/>
</dbReference>
<dbReference type="Proteomes" id="UP000472355">
    <property type="component" value="Unassembled WGS sequence"/>
</dbReference>
<feature type="active site" description="Proton acceptor" evidence="1">
    <location>
        <position position="225"/>
    </location>
</feature>